<dbReference type="SMART" id="SM00422">
    <property type="entry name" value="HTH_MERR"/>
    <property type="match status" value="1"/>
</dbReference>
<keyword evidence="4" id="KW-1185">Reference proteome</keyword>
<proteinExistence type="predicted"/>
<dbReference type="PANTHER" id="PTHR30204:SF97">
    <property type="entry name" value="MERR FAMILY REGULATORY PROTEIN"/>
    <property type="match status" value="1"/>
</dbReference>
<dbReference type="SUPFAM" id="SSF46955">
    <property type="entry name" value="Putative DNA-binding domain"/>
    <property type="match status" value="1"/>
</dbReference>
<dbReference type="Gene3D" id="3.20.80.10">
    <property type="entry name" value="Regulatory factor, effector binding domain"/>
    <property type="match status" value="1"/>
</dbReference>
<dbReference type="Gene3D" id="1.10.1660.10">
    <property type="match status" value="1"/>
</dbReference>
<dbReference type="Pfam" id="PF06445">
    <property type="entry name" value="GyrI-like"/>
    <property type="match status" value="1"/>
</dbReference>
<dbReference type="SMART" id="SM00871">
    <property type="entry name" value="AraC_E_bind"/>
    <property type="match status" value="1"/>
</dbReference>
<dbReference type="RefSeq" id="WP_092380064.1">
    <property type="nucleotide sequence ID" value="NZ_BOPI01000005.1"/>
</dbReference>
<evidence type="ECO:0000313" key="3">
    <source>
        <dbReference type="EMBL" id="SEJ43916.1"/>
    </source>
</evidence>
<protein>
    <submittedName>
        <fullName evidence="3">DNA-binding transcriptional regulator, MerR family</fullName>
    </submittedName>
</protein>
<keyword evidence="1 3" id="KW-0238">DNA-binding</keyword>
<gene>
    <name evidence="3" type="ORF">SAMN05443287_104389</name>
</gene>
<sequence>MFTIGDFANLGRVSVRMLRHYDSIGLLPPAAVDPRSGYRYYTAAQLGRLNRVIALKDLGLTLEQVRVILDDAVALPELRGMLRLRRAQLEAQLAADTARLSSVEARLHMIETEGRMTSQDVVLKEIPPVRVAELSAVARSYDGADIGPVLTPLYPELFRRLDAAGVRPVGPALAWYDPADDGEAVVVHAGIGVEVGPTAAHDFSVVDLPAMTAATTIHHGSMDSADLSLQILARWIEENDWRTDGYAREMYLEYWPEEADKGVTELQLPVRRA</sequence>
<name>A0A1H6YUC5_9ACTN</name>
<dbReference type="PROSITE" id="PS50937">
    <property type="entry name" value="HTH_MERR_2"/>
    <property type="match status" value="1"/>
</dbReference>
<organism evidence="3 4">
    <name type="scientific">Micromonospora phaseoli</name>
    <dbReference type="NCBI Taxonomy" id="1144548"/>
    <lineage>
        <taxon>Bacteria</taxon>
        <taxon>Bacillati</taxon>
        <taxon>Actinomycetota</taxon>
        <taxon>Actinomycetes</taxon>
        <taxon>Micromonosporales</taxon>
        <taxon>Micromonosporaceae</taxon>
        <taxon>Micromonospora</taxon>
    </lineage>
</organism>
<accession>A0A1H6YUC5</accession>
<dbReference type="EMBL" id="FNYV01000004">
    <property type="protein sequence ID" value="SEJ43916.1"/>
    <property type="molecule type" value="Genomic_DNA"/>
</dbReference>
<dbReference type="GO" id="GO:0003700">
    <property type="term" value="F:DNA-binding transcription factor activity"/>
    <property type="evidence" value="ECO:0007669"/>
    <property type="project" value="InterPro"/>
</dbReference>
<dbReference type="PANTHER" id="PTHR30204">
    <property type="entry name" value="REDOX-CYCLING DRUG-SENSING TRANSCRIPTIONAL ACTIVATOR SOXR"/>
    <property type="match status" value="1"/>
</dbReference>
<dbReference type="InterPro" id="IPR000551">
    <property type="entry name" value="MerR-type_HTH_dom"/>
</dbReference>
<dbReference type="InterPro" id="IPR011256">
    <property type="entry name" value="Reg_factor_effector_dom_sf"/>
</dbReference>
<dbReference type="InterPro" id="IPR009061">
    <property type="entry name" value="DNA-bd_dom_put_sf"/>
</dbReference>
<evidence type="ECO:0000259" key="2">
    <source>
        <dbReference type="PROSITE" id="PS50937"/>
    </source>
</evidence>
<feature type="domain" description="HTH merR-type" evidence="2">
    <location>
        <begin position="1"/>
        <end position="71"/>
    </location>
</feature>
<evidence type="ECO:0000313" key="4">
    <source>
        <dbReference type="Proteomes" id="UP000198707"/>
    </source>
</evidence>
<dbReference type="InterPro" id="IPR029442">
    <property type="entry name" value="GyrI-like"/>
</dbReference>
<dbReference type="AlphaFoldDB" id="A0A1H6YUC5"/>
<dbReference type="CDD" id="cd01107">
    <property type="entry name" value="HTH_BmrR"/>
    <property type="match status" value="1"/>
</dbReference>
<dbReference type="OrthoDB" id="7849865at2"/>
<dbReference type="Proteomes" id="UP000198707">
    <property type="component" value="Unassembled WGS sequence"/>
</dbReference>
<dbReference type="SUPFAM" id="SSF55136">
    <property type="entry name" value="Probable bacterial effector-binding domain"/>
    <property type="match status" value="1"/>
</dbReference>
<dbReference type="STRING" id="1144548.SAMN05443287_104389"/>
<dbReference type="Pfam" id="PF13411">
    <property type="entry name" value="MerR_1"/>
    <property type="match status" value="1"/>
</dbReference>
<evidence type="ECO:0000256" key="1">
    <source>
        <dbReference type="ARBA" id="ARBA00023125"/>
    </source>
</evidence>
<dbReference type="GO" id="GO:0003677">
    <property type="term" value="F:DNA binding"/>
    <property type="evidence" value="ECO:0007669"/>
    <property type="project" value="UniProtKB-KW"/>
</dbReference>
<dbReference type="InterPro" id="IPR010499">
    <property type="entry name" value="AraC_E-bd"/>
</dbReference>
<dbReference type="InterPro" id="IPR047057">
    <property type="entry name" value="MerR_fam"/>
</dbReference>
<reference evidence="4" key="1">
    <citation type="submission" date="2016-10" db="EMBL/GenBank/DDBJ databases">
        <authorList>
            <person name="Varghese N."/>
            <person name="Submissions S."/>
        </authorList>
    </citation>
    <scope>NUCLEOTIDE SEQUENCE [LARGE SCALE GENOMIC DNA]</scope>
    <source>
        <strain evidence="4">CGMCC 4.7038</strain>
    </source>
</reference>